<dbReference type="HOGENOM" id="CLU_1215772_0_0_1"/>
<feature type="region of interest" description="Disordered" evidence="2">
    <location>
        <begin position="38"/>
        <end position="70"/>
    </location>
</feature>
<keyword evidence="3" id="KW-0812">Transmembrane</keyword>
<dbReference type="Proteomes" id="UP000014760">
    <property type="component" value="Unassembled WGS sequence"/>
</dbReference>
<evidence type="ECO:0000313" key="6">
    <source>
        <dbReference type="Proteomes" id="UP000014760"/>
    </source>
</evidence>
<gene>
    <name evidence="4" type="ORF">CAPTEDRAFT_228619</name>
</gene>
<keyword evidence="1" id="KW-0175">Coiled coil</keyword>
<feature type="compositionally biased region" description="Low complexity" evidence="2">
    <location>
        <begin position="40"/>
        <end position="56"/>
    </location>
</feature>
<evidence type="ECO:0000313" key="5">
    <source>
        <dbReference type="EnsemblMetazoa" id="CapteP228619"/>
    </source>
</evidence>
<sequence length="228" mass="25343">MGVVRGGRLAVVVLLSACSTIVSLVLYLQGTRPPPPLHIQSLLPQDSTTSQSSTPPHALTEAVTQPPATVPNEDALSQLRRELEIERIEVDRWKKDQQRQIAEQRQKMQEAEHSLLEEKIRFKKEIGEMMEEVRKGGMGFKTTSVAPPTAPDANNTELQLPVDPVDPAQWLGLNHSDVHAKYPKVWLDAQYQLQSFFAPDDPSAAGMEGSPQSLNDLTPGQAEDRFYQ</sequence>
<dbReference type="AlphaFoldDB" id="R7V3I6"/>
<evidence type="ECO:0000313" key="4">
    <source>
        <dbReference type="EMBL" id="ELU13037.1"/>
    </source>
</evidence>
<name>R7V3I6_CAPTE</name>
<organism evidence="4">
    <name type="scientific">Capitella teleta</name>
    <name type="common">Polychaete worm</name>
    <dbReference type="NCBI Taxonomy" id="283909"/>
    <lineage>
        <taxon>Eukaryota</taxon>
        <taxon>Metazoa</taxon>
        <taxon>Spiralia</taxon>
        <taxon>Lophotrochozoa</taxon>
        <taxon>Annelida</taxon>
        <taxon>Polychaeta</taxon>
        <taxon>Sedentaria</taxon>
        <taxon>Scolecida</taxon>
        <taxon>Capitellidae</taxon>
        <taxon>Capitella</taxon>
    </lineage>
</organism>
<feature type="region of interest" description="Disordered" evidence="2">
    <location>
        <begin position="200"/>
        <end position="228"/>
    </location>
</feature>
<dbReference type="EnsemblMetazoa" id="CapteT228619">
    <property type="protein sequence ID" value="CapteP228619"/>
    <property type="gene ID" value="CapteG228619"/>
</dbReference>
<keyword evidence="3" id="KW-0472">Membrane</keyword>
<dbReference type="EMBL" id="KB295535">
    <property type="protein sequence ID" value="ELU13037.1"/>
    <property type="molecule type" value="Genomic_DNA"/>
</dbReference>
<keyword evidence="6" id="KW-1185">Reference proteome</keyword>
<feature type="coiled-coil region" evidence="1">
    <location>
        <begin position="76"/>
        <end position="121"/>
    </location>
</feature>
<evidence type="ECO:0000256" key="2">
    <source>
        <dbReference type="SAM" id="MobiDB-lite"/>
    </source>
</evidence>
<reference evidence="5" key="3">
    <citation type="submission" date="2015-06" db="UniProtKB">
        <authorList>
            <consortium name="EnsemblMetazoa"/>
        </authorList>
    </citation>
    <scope>IDENTIFICATION</scope>
</reference>
<keyword evidence="3" id="KW-1133">Transmembrane helix</keyword>
<reference evidence="4 6" key="2">
    <citation type="journal article" date="2013" name="Nature">
        <title>Insights into bilaterian evolution from three spiralian genomes.</title>
        <authorList>
            <person name="Simakov O."/>
            <person name="Marletaz F."/>
            <person name="Cho S.J."/>
            <person name="Edsinger-Gonzales E."/>
            <person name="Havlak P."/>
            <person name="Hellsten U."/>
            <person name="Kuo D.H."/>
            <person name="Larsson T."/>
            <person name="Lv J."/>
            <person name="Arendt D."/>
            <person name="Savage R."/>
            <person name="Osoegawa K."/>
            <person name="de Jong P."/>
            <person name="Grimwood J."/>
            <person name="Chapman J.A."/>
            <person name="Shapiro H."/>
            <person name="Aerts A."/>
            <person name="Otillar R.P."/>
            <person name="Terry A.Y."/>
            <person name="Boore J.L."/>
            <person name="Grigoriev I.V."/>
            <person name="Lindberg D.R."/>
            <person name="Seaver E.C."/>
            <person name="Weisblat D.A."/>
            <person name="Putnam N.H."/>
            <person name="Rokhsar D.S."/>
        </authorList>
    </citation>
    <scope>NUCLEOTIDE SEQUENCE</scope>
    <source>
        <strain evidence="4 6">I ESC-2004</strain>
    </source>
</reference>
<evidence type="ECO:0000256" key="3">
    <source>
        <dbReference type="SAM" id="Phobius"/>
    </source>
</evidence>
<reference evidence="6" key="1">
    <citation type="submission" date="2012-12" db="EMBL/GenBank/DDBJ databases">
        <authorList>
            <person name="Hellsten U."/>
            <person name="Grimwood J."/>
            <person name="Chapman J.A."/>
            <person name="Shapiro H."/>
            <person name="Aerts A."/>
            <person name="Otillar R.P."/>
            <person name="Terry A.Y."/>
            <person name="Boore J.L."/>
            <person name="Simakov O."/>
            <person name="Marletaz F."/>
            <person name="Cho S.-J."/>
            <person name="Edsinger-Gonzales E."/>
            <person name="Havlak P."/>
            <person name="Kuo D.-H."/>
            <person name="Larsson T."/>
            <person name="Lv J."/>
            <person name="Arendt D."/>
            <person name="Savage R."/>
            <person name="Osoegawa K."/>
            <person name="de Jong P."/>
            <person name="Lindberg D.R."/>
            <person name="Seaver E.C."/>
            <person name="Weisblat D.A."/>
            <person name="Putnam N.H."/>
            <person name="Grigoriev I.V."/>
            <person name="Rokhsar D.S."/>
        </authorList>
    </citation>
    <scope>NUCLEOTIDE SEQUENCE</scope>
    <source>
        <strain evidence="6">I ESC-2004</strain>
    </source>
</reference>
<evidence type="ECO:0000256" key="1">
    <source>
        <dbReference type="SAM" id="Coils"/>
    </source>
</evidence>
<dbReference type="EMBL" id="AMQN01039551">
    <property type="status" value="NOT_ANNOTATED_CDS"/>
    <property type="molecule type" value="Genomic_DNA"/>
</dbReference>
<proteinExistence type="predicted"/>
<accession>R7V3I6</accession>
<feature type="transmembrane region" description="Helical" evidence="3">
    <location>
        <begin position="9"/>
        <end position="28"/>
    </location>
</feature>
<protein>
    <submittedName>
        <fullName evidence="4 5">Uncharacterized protein</fullName>
    </submittedName>
</protein>